<protein>
    <recommendedName>
        <fullName evidence="5">S-adenosyl-L-methionine-dependent methyltransferase</fullName>
    </recommendedName>
</protein>
<feature type="compositionally biased region" description="Polar residues" evidence="2">
    <location>
        <begin position="15"/>
        <end position="24"/>
    </location>
</feature>
<evidence type="ECO:0000313" key="4">
    <source>
        <dbReference type="Proteomes" id="UP001600888"/>
    </source>
</evidence>
<organism evidence="3 4">
    <name type="scientific">Diaporthe vaccinii</name>
    <dbReference type="NCBI Taxonomy" id="105482"/>
    <lineage>
        <taxon>Eukaryota</taxon>
        <taxon>Fungi</taxon>
        <taxon>Dikarya</taxon>
        <taxon>Ascomycota</taxon>
        <taxon>Pezizomycotina</taxon>
        <taxon>Sordariomycetes</taxon>
        <taxon>Sordariomycetidae</taxon>
        <taxon>Diaporthales</taxon>
        <taxon>Diaporthaceae</taxon>
        <taxon>Diaporthe</taxon>
        <taxon>Diaporthe eres species complex</taxon>
    </lineage>
</organism>
<keyword evidence="4" id="KW-1185">Reference proteome</keyword>
<dbReference type="PANTHER" id="PTHR43591">
    <property type="entry name" value="METHYLTRANSFERASE"/>
    <property type="match status" value="1"/>
</dbReference>
<name>A0ABR4EEI4_9PEZI</name>
<gene>
    <name evidence="3" type="ORF">FJTKL_12166</name>
</gene>
<dbReference type="CDD" id="cd02440">
    <property type="entry name" value="AdoMet_MTases"/>
    <property type="match status" value="1"/>
</dbReference>
<dbReference type="InterPro" id="IPR029063">
    <property type="entry name" value="SAM-dependent_MTases_sf"/>
</dbReference>
<evidence type="ECO:0000256" key="2">
    <source>
        <dbReference type="SAM" id="MobiDB-lite"/>
    </source>
</evidence>
<dbReference type="Gene3D" id="3.40.50.150">
    <property type="entry name" value="Vaccinia Virus protein VP39"/>
    <property type="match status" value="1"/>
</dbReference>
<feature type="compositionally biased region" description="Polar residues" evidence="2">
    <location>
        <begin position="37"/>
        <end position="48"/>
    </location>
</feature>
<comment type="similarity">
    <text evidence="1">Belongs to the methyltransferase superfamily. LaeA methyltransferase family.</text>
</comment>
<evidence type="ECO:0008006" key="5">
    <source>
        <dbReference type="Google" id="ProtNLM"/>
    </source>
</evidence>
<dbReference type="SUPFAM" id="SSF53335">
    <property type="entry name" value="S-adenosyl-L-methionine-dependent methyltransferases"/>
    <property type="match status" value="1"/>
</dbReference>
<sequence>MPTWANRARPDKVTSPPSHRQPQLSAPARVASWPRRPSQTSTCRPISTSRMALVERIMTPASGSHLRMHLSTCPPRGILALPLQRVPAGRAAAAEDHVRRRACTRGRDRADKARRWARPRADEDSCRDSTTSLEPNLYRFIQENGRTYHAFNSDKYLLPNDEIEQERLDLQHHTFKIFLDGKLHIAPLVYPRRVLDLGTGTGIWAIEMAHEYPGSTVIGTDLSPIQPAMVPGNCSFEIGDAEEPDWGFDEPFDYVHARAMVTCFRDGRRIVQHIWDNLAPGGYFELQDPCMPLRCDDGSMDGTALGEWNRLMDEGMLRTGKDLRGNLEWGRYMREVGFEGVVERHAACAFNTWPRGDKNKLLGAMCCQNLLEGVQSMSLALFTRVLGWSSEDVLSFLVDVKKDLMNRKIHSYCGVYFVYGRKPFDHDLPREEGTSGGASSAA</sequence>
<proteinExistence type="inferred from homology"/>
<reference evidence="3 4" key="1">
    <citation type="submission" date="2024-03" db="EMBL/GenBank/DDBJ databases">
        <title>A high-quality draft genome sequence of Diaporthe vaccinii, a causative agent of upright dieback and viscid rot disease in cranberry plants.</title>
        <authorList>
            <person name="Sarrasin M."/>
            <person name="Lang B.F."/>
            <person name="Burger G."/>
        </authorList>
    </citation>
    <scope>NUCLEOTIDE SEQUENCE [LARGE SCALE GENOMIC DNA]</scope>
    <source>
        <strain evidence="3 4">IS7</strain>
    </source>
</reference>
<feature type="region of interest" description="Disordered" evidence="2">
    <location>
        <begin position="1"/>
        <end position="48"/>
    </location>
</feature>
<dbReference type="Pfam" id="PF13489">
    <property type="entry name" value="Methyltransf_23"/>
    <property type="match status" value="1"/>
</dbReference>
<dbReference type="Proteomes" id="UP001600888">
    <property type="component" value="Unassembled WGS sequence"/>
</dbReference>
<evidence type="ECO:0000313" key="3">
    <source>
        <dbReference type="EMBL" id="KAL2280852.1"/>
    </source>
</evidence>
<accession>A0ABR4EEI4</accession>
<feature type="compositionally biased region" description="Basic and acidic residues" evidence="2">
    <location>
        <begin position="105"/>
        <end position="127"/>
    </location>
</feature>
<dbReference type="EMBL" id="JBAWTH010000062">
    <property type="protein sequence ID" value="KAL2280852.1"/>
    <property type="molecule type" value="Genomic_DNA"/>
</dbReference>
<dbReference type="PANTHER" id="PTHR43591:SF102">
    <property type="entry name" value="S-ADENOSYL-L-METHIONINE-DEPENDENT METHYLTRANSFERASE"/>
    <property type="match status" value="1"/>
</dbReference>
<feature type="region of interest" description="Disordered" evidence="2">
    <location>
        <begin position="104"/>
        <end position="129"/>
    </location>
</feature>
<evidence type="ECO:0000256" key="1">
    <source>
        <dbReference type="ARBA" id="ARBA00038158"/>
    </source>
</evidence>
<comment type="caution">
    <text evidence="3">The sequence shown here is derived from an EMBL/GenBank/DDBJ whole genome shotgun (WGS) entry which is preliminary data.</text>
</comment>